<gene>
    <name evidence="2" type="ORF">VP01_2621g4</name>
</gene>
<name>A0A0L6V698_9BASI</name>
<dbReference type="Proteomes" id="UP000037035">
    <property type="component" value="Unassembled WGS sequence"/>
</dbReference>
<proteinExistence type="predicted"/>
<dbReference type="VEuPathDB" id="FungiDB:VP01_2621g4"/>
<dbReference type="STRING" id="27349.A0A0L6V698"/>
<dbReference type="EMBL" id="LAVV01007526">
    <property type="protein sequence ID" value="KNZ55655.1"/>
    <property type="molecule type" value="Genomic_DNA"/>
</dbReference>
<feature type="region of interest" description="Disordered" evidence="1">
    <location>
        <begin position="137"/>
        <end position="235"/>
    </location>
</feature>
<evidence type="ECO:0000313" key="3">
    <source>
        <dbReference type="Proteomes" id="UP000037035"/>
    </source>
</evidence>
<dbReference type="OrthoDB" id="2506388at2759"/>
<accession>A0A0L6V698</accession>
<keyword evidence="3" id="KW-1185">Reference proteome</keyword>
<organism evidence="2 3">
    <name type="scientific">Puccinia sorghi</name>
    <dbReference type="NCBI Taxonomy" id="27349"/>
    <lineage>
        <taxon>Eukaryota</taxon>
        <taxon>Fungi</taxon>
        <taxon>Dikarya</taxon>
        <taxon>Basidiomycota</taxon>
        <taxon>Pucciniomycotina</taxon>
        <taxon>Pucciniomycetes</taxon>
        <taxon>Pucciniales</taxon>
        <taxon>Pucciniaceae</taxon>
        <taxon>Puccinia</taxon>
    </lineage>
</organism>
<sequence length="235" mass="26714">MTMTKKKVYKIKTLPYCSKNANKFFRALDLCMLRQASLTPATNRKRRICKLPKKEKIMLNFVNPPKGLPIYFYHPDWYHALPDSQQKLIPNVEQVAFLPDATQSLQPKAMRHADEKLSDKSFTRKYWEIIVEPYGLLNEDSPNGSGNKESNNNHNNGGQYSEGKEHNLDHPSPDQSSNKYFEEGEAGDLEDSGISHNEDTDRDEKCTGDRSGDEEDNSDAKMEDASMKSITHGVA</sequence>
<evidence type="ECO:0000256" key="1">
    <source>
        <dbReference type="SAM" id="MobiDB-lite"/>
    </source>
</evidence>
<comment type="caution">
    <text evidence="2">The sequence shown here is derived from an EMBL/GenBank/DDBJ whole genome shotgun (WGS) entry which is preliminary data.</text>
</comment>
<reference evidence="2 3" key="1">
    <citation type="submission" date="2015-08" db="EMBL/GenBank/DDBJ databases">
        <title>Next Generation Sequencing and Analysis of the Genome of Puccinia sorghi L Schw, the Causal Agent of Maize Common Rust.</title>
        <authorList>
            <person name="Rochi L."/>
            <person name="Burguener G."/>
            <person name="Darino M."/>
            <person name="Turjanski A."/>
            <person name="Kreff E."/>
            <person name="Dieguez M.J."/>
            <person name="Sacco F."/>
        </authorList>
    </citation>
    <scope>NUCLEOTIDE SEQUENCE [LARGE SCALE GENOMIC DNA]</scope>
    <source>
        <strain evidence="2 3">RO10H11247</strain>
    </source>
</reference>
<protein>
    <submittedName>
        <fullName evidence="2">Uncharacterized protein</fullName>
    </submittedName>
</protein>
<feature type="compositionally biased region" description="Basic and acidic residues" evidence="1">
    <location>
        <begin position="196"/>
        <end position="211"/>
    </location>
</feature>
<feature type="compositionally biased region" description="Low complexity" evidence="1">
    <location>
        <begin position="141"/>
        <end position="161"/>
    </location>
</feature>
<feature type="compositionally biased region" description="Basic and acidic residues" evidence="1">
    <location>
        <begin position="162"/>
        <end position="172"/>
    </location>
</feature>
<evidence type="ECO:0000313" key="2">
    <source>
        <dbReference type="EMBL" id="KNZ55655.1"/>
    </source>
</evidence>
<dbReference type="AlphaFoldDB" id="A0A0L6V698"/>